<evidence type="ECO:0000256" key="1">
    <source>
        <dbReference type="SAM" id="MobiDB-lite"/>
    </source>
</evidence>
<proteinExistence type="predicted"/>
<feature type="region of interest" description="Disordered" evidence="1">
    <location>
        <begin position="34"/>
        <end position="71"/>
    </location>
</feature>
<dbReference type="HOGENOM" id="CLU_2764919_0_0_1"/>
<feature type="compositionally biased region" description="Polar residues" evidence="1">
    <location>
        <begin position="49"/>
        <end position="62"/>
    </location>
</feature>
<organism evidence="2 3">
    <name type="scientific">Rozella allomycis (strain CSF55)</name>
    <dbReference type="NCBI Taxonomy" id="988480"/>
    <lineage>
        <taxon>Eukaryota</taxon>
        <taxon>Fungi</taxon>
        <taxon>Fungi incertae sedis</taxon>
        <taxon>Cryptomycota</taxon>
        <taxon>Cryptomycota incertae sedis</taxon>
        <taxon>Rozella</taxon>
    </lineage>
</organism>
<dbReference type="AlphaFoldDB" id="A0A075APY5"/>
<name>A0A075APY5_ROZAC</name>
<keyword evidence="3" id="KW-1185">Reference proteome</keyword>
<protein>
    <submittedName>
        <fullName evidence="2">Uncharacterized protein</fullName>
    </submittedName>
</protein>
<dbReference type="EMBL" id="KE561173">
    <property type="protein sequence ID" value="EPZ32173.1"/>
    <property type="molecule type" value="Genomic_DNA"/>
</dbReference>
<gene>
    <name evidence="2" type="ORF">O9G_005677</name>
</gene>
<accession>A0A075APY5</accession>
<evidence type="ECO:0000313" key="3">
    <source>
        <dbReference type="Proteomes" id="UP000030755"/>
    </source>
</evidence>
<feature type="non-terminal residue" evidence="2">
    <location>
        <position position="71"/>
    </location>
</feature>
<sequence length="71" mass="8243">MVGYDENSKRWRFVPIGTKMFNEVAKEYIEIDVSRNNPVSNQRKEKPMEQSQPGTSTATKSKVTQEEFFTP</sequence>
<reference evidence="2 3" key="1">
    <citation type="journal article" date="2013" name="Curr. Biol.">
        <title>Shared signatures of parasitism and phylogenomics unite Cryptomycota and microsporidia.</title>
        <authorList>
            <person name="James T.Y."/>
            <person name="Pelin A."/>
            <person name="Bonen L."/>
            <person name="Ahrendt S."/>
            <person name="Sain D."/>
            <person name="Corradi N."/>
            <person name="Stajich J.E."/>
        </authorList>
    </citation>
    <scope>NUCLEOTIDE SEQUENCE [LARGE SCALE GENOMIC DNA]</scope>
    <source>
        <strain evidence="2 3">CSF55</strain>
    </source>
</reference>
<dbReference type="Proteomes" id="UP000030755">
    <property type="component" value="Unassembled WGS sequence"/>
</dbReference>
<evidence type="ECO:0000313" key="2">
    <source>
        <dbReference type="EMBL" id="EPZ32173.1"/>
    </source>
</evidence>